<sequence length="142" mass="16991">MIDNIDLNKIKQKIMFMQGNIDKLKKLQNISRDIFIEDFRNVDSAKYLLQVTIEAILDISNHIIARNRWGKPETNKESFEILASKDIIEKKYIDVYFFMAKFRNRIVHMYFDVSDEMIYDITQNNLEDFEAFIKDIVRNLSI</sequence>
<gene>
    <name evidence="5" type="ORF">HBE96_16585</name>
</gene>
<dbReference type="InterPro" id="IPR008201">
    <property type="entry name" value="HepT-like"/>
</dbReference>
<evidence type="ECO:0000313" key="6">
    <source>
        <dbReference type="Proteomes" id="UP000537131"/>
    </source>
</evidence>
<comment type="caution">
    <text evidence="5">The sequence shown here is derived from an EMBL/GenBank/DDBJ whole genome shotgun (WGS) entry which is preliminary data.</text>
</comment>
<proteinExistence type="inferred from homology"/>
<evidence type="ECO:0000256" key="1">
    <source>
        <dbReference type="ARBA" id="ARBA00022649"/>
    </source>
</evidence>
<evidence type="ECO:0000256" key="4">
    <source>
        <dbReference type="ARBA" id="ARBA00024207"/>
    </source>
</evidence>
<dbReference type="PANTHER" id="PTHR33397:SF5">
    <property type="entry name" value="RNASE YUTE-RELATED"/>
    <property type="match status" value="1"/>
</dbReference>
<dbReference type="PANTHER" id="PTHR33397">
    <property type="entry name" value="UPF0331 PROTEIN YUTE"/>
    <property type="match status" value="1"/>
</dbReference>
<reference evidence="5 6" key="1">
    <citation type="submission" date="2020-04" db="EMBL/GenBank/DDBJ databases">
        <authorList>
            <person name="Doyle D.A."/>
        </authorList>
    </citation>
    <scope>NUCLEOTIDE SEQUENCE [LARGE SCALE GENOMIC DNA]</scope>
    <source>
        <strain evidence="5 6">P21</strain>
    </source>
</reference>
<name>A0A7Y0HNQ8_9CLOT</name>
<evidence type="ECO:0000256" key="3">
    <source>
        <dbReference type="ARBA" id="ARBA00022801"/>
    </source>
</evidence>
<protein>
    <submittedName>
        <fullName evidence="5">DUF86 domain-containing protein</fullName>
    </submittedName>
</protein>
<dbReference type="GO" id="GO:0016787">
    <property type="term" value="F:hydrolase activity"/>
    <property type="evidence" value="ECO:0007669"/>
    <property type="project" value="UniProtKB-KW"/>
</dbReference>
<dbReference type="NCBIfam" id="NF047751">
    <property type="entry name" value="HepT_toxin"/>
    <property type="match status" value="1"/>
</dbReference>
<evidence type="ECO:0000313" key="5">
    <source>
        <dbReference type="EMBL" id="NMM64244.1"/>
    </source>
</evidence>
<dbReference type="EMBL" id="JABBNI010000036">
    <property type="protein sequence ID" value="NMM64244.1"/>
    <property type="molecule type" value="Genomic_DNA"/>
</dbReference>
<dbReference type="InterPro" id="IPR037038">
    <property type="entry name" value="HepT-like_sf"/>
</dbReference>
<organism evidence="5 6">
    <name type="scientific">Clostridium muellerianum</name>
    <dbReference type="NCBI Taxonomy" id="2716538"/>
    <lineage>
        <taxon>Bacteria</taxon>
        <taxon>Bacillati</taxon>
        <taxon>Bacillota</taxon>
        <taxon>Clostridia</taxon>
        <taxon>Eubacteriales</taxon>
        <taxon>Clostridiaceae</taxon>
        <taxon>Clostridium</taxon>
    </lineage>
</organism>
<keyword evidence="3" id="KW-0378">Hydrolase</keyword>
<dbReference type="Proteomes" id="UP000537131">
    <property type="component" value="Unassembled WGS sequence"/>
</dbReference>
<dbReference type="Pfam" id="PF01934">
    <property type="entry name" value="HepT-like"/>
    <property type="match status" value="1"/>
</dbReference>
<dbReference type="RefSeq" id="WP_169298839.1">
    <property type="nucleotide sequence ID" value="NZ_JABBNI010000036.1"/>
</dbReference>
<dbReference type="AlphaFoldDB" id="A0A7Y0HNQ8"/>
<dbReference type="Gene3D" id="1.20.120.580">
    <property type="entry name" value="bsu32300-like"/>
    <property type="match status" value="1"/>
</dbReference>
<comment type="similarity">
    <text evidence="4">Belongs to the HepT RNase toxin family.</text>
</comment>
<reference evidence="5 6" key="2">
    <citation type="submission" date="2020-06" db="EMBL/GenBank/DDBJ databases">
        <title>Complete Genome Sequence of Clostridium muelleri sp. nov. P21T, an Acid-Alcohol Producing Acetogen Isolated from Old Hay.</title>
        <authorList>
            <person name="Duncan K.E."/>
            <person name="Tanner R.S."/>
        </authorList>
    </citation>
    <scope>NUCLEOTIDE SEQUENCE [LARGE SCALE GENOMIC DNA]</scope>
    <source>
        <strain evidence="5 6">P21</strain>
    </source>
</reference>
<evidence type="ECO:0000256" key="2">
    <source>
        <dbReference type="ARBA" id="ARBA00022722"/>
    </source>
</evidence>
<accession>A0A7Y0HNQ8</accession>
<keyword evidence="2" id="KW-0540">Nuclease</keyword>
<keyword evidence="1" id="KW-1277">Toxin-antitoxin system</keyword>
<dbReference type="GO" id="GO:0004540">
    <property type="term" value="F:RNA nuclease activity"/>
    <property type="evidence" value="ECO:0007669"/>
    <property type="project" value="InterPro"/>
</dbReference>
<dbReference type="InterPro" id="IPR052379">
    <property type="entry name" value="Type_VII_TA_RNase"/>
</dbReference>
<dbReference type="GO" id="GO:0110001">
    <property type="term" value="C:toxin-antitoxin complex"/>
    <property type="evidence" value="ECO:0007669"/>
    <property type="project" value="InterPro"/>
</dbReference>
<keyword evidence="6" id="KW-1185">Reference proteome</keyword>